<reference evidence="11 12" key="1">
    <citation type="submission" date="2019-10" db="EMBL/GenBank/DDBJ databases">
        <title>Alkaliphilus serpentinus sp. nov. and Alkaliphilus pronyensis sp. nov., two novel anaerobic alkaliphilic species isolated from the serpentinized-hosted hydrothermal field of the Prony Bay (New Caledonia).</title>
        <authorList>
            <person name="Postec A."/>
        </authorList>
    </citation>
    <scope>NUCLEOTIDE SEQUENCE [LARGE SCALE GENOMIC DNA]</scope>
    <source>
        <strain evidence="11 12">LacV</strain>
    </source>
</reference>
<evidence type="ECO:0000256" key="6">
    <source>
        <dbReference type="ARBA" id="ARBA00023098"/>
    </source>
</evidence>
<dbReference type="OrthoDB" id="9777124at2"/>
<keyword evidence="1 10" id="KW-1003">Cell membrane</keyword>
<dbReference type="GO" id="GO:0005886">
    <property type="term" value="C:plasma membrane"/>
    <property type="evidence" value="ECO:0007669"/>
    <property type="project" value="UniProtKB-SubCell"/>
</dbReference>
<dbReference type="PANTHER" id="PTHR30309">
    <property type="entry name" value="INNER MEMBRANE PROTEIN YGIH"/>
    <property type="match status" value="1"/>
</dbReference>
<keyword evidence="11" id="KW-0012">Acyltransferase</keyword>
<evidence type="ECO:0000256" key="8">
    <source>
        <dbReference type="ARBA" id="ARBA00023209"/>
    </source>
</evidence>
<dbReference type="InterPro" id="IPR003811">
    <property type="entry name" value="G3P_acylTferase_PlsY"/>
</dbReference>
<dbReference type="RefSeq" id="WP_151859783.1">
    <property type="nucleotide sequence ID" value="NZ_WBZC01000004.1"/>
</dbReference>
<evidence type="ECO:0000256" key="7">
    <source>
        <dbReference type="ARBA" id="ARBA00023136"/>
    </source>
</evidence>
<evidence type="ECO:0000256" key="10">
    <source>
        <dbReference type="HAMAP-Rule" id="MF_01043"/>
    </source>
</evidence>
<dbReference type="GO" id="GO:0008654">
    <property type="term" value="P:phospholipid biosynthetic process"/>
    <property type="evidence" value="ECO:0007669"/>
    <property type="project" value="UniProtKB-UniRule"/>
</dbReference>
<comment type="caution">
    <text evidence="11">The sequence shown here is derived from an EMBL/GenBank/DDBJ whole genome shotgun (WGS) entry which is preliminary data.</text>
</comment>
<comment type="subunit">
    <text evidence="10">Probably interacts with PlsX.</text>
</comment>
<organism evidence="11 12">
    <name type="scientific">Alkaliphilus pronyensis</name>
    <dbReference type="NCBI Taxonomy" id="1482732"/>
    <lineage>
        <taxon>Bacteria</taxon>
        <taxon>Bacillati</taxon>
        <taxon>Bacillota</taxon>
        <taxon>Clostridia</taxon>
        <taxon>Peptostreptococcales</taxon>
        <taxon>Natronincolaceae</taxon>
        <taxon>Alkaliphilus</taxon>
    </lineage>
</organism>
<evidence type="ECO:0000256" key="2">
    <source>
        <dbReference type="ARBA" id="ARBA00022516"/>
    </source>
</evidence>
<comment type="subcellular location">
    <subcellularLocation>
        <location evidence="10">Cell membrane</location>
        <topology evidence="10">Multi-pass membrane protein</topology>
    </subcellularLocation>
</comment>
<evidence type="ECO:0000256" key="5">
    <source>
        <dbReference type="ARBA" id="ARBA00022989"/>
    </source>
</evidence>
<dbReference type="EMBL" id="WBZC01000004">
    <property type="protein sequence ID" value="KAB3538556.1"/>
    <property type="molecule type" value="Genomic_DNA"/>
</dbReference>
<dbReference type="GO" id="GO:0043772">
    <property type="term" value="F:acyl-phosphate glycerol-3-phosphate acyltransferase activity"/>
    <property type="evidence" value="ECO:0007669"/>
    <property type="project" value="UniProtKB-UniRule"/>
</dbReference>
<proteinExistence type="inferred from homology"/>
<dbReference type="Proteomes" id="UP000432715">
    <property type="component" value="Unassembled WGS sequence"/>
</dbReference>
<keyword evidence="9 10" id="KW-1208">Phospholipid metabolism</keyword>
<dbReference type="Pfam" id="PF02660">
    <property type="entry name" value="G3P_acyltransf"/>
    <property type="match status" value="1"/>
</dbReference>
<keyword evidence="8 10" id="KW-0594">Phospholipid biosynthesis</keyword>
<evidence type="ECO:0000256" key="4">
    <source>
        <dbReference type="ARBA" id="ARBA00022692"/>
    </source>
</evidence>
<feature type="transmembrane region" description="Helical" evidence="10">
    <location>
        <begin position="144"/>
        <end position="172"/>
    </location>
</feature>
<evidence type="ECO:0000256" key="3">
    <source>
        <dbReference type="ARBA" id="ARBA00022679"/>
    </source>
</evidence>
<dbReference type="PANTHER" id="PTHR30309:SF0">
    <property type="entry name" value="GLYCEROL-3-PHOSPHATE ACYLTRANSFERASE-RELATED"/>
    <property type="match status" value="1"/>
</dbReference>
<keyword evidence="7 10" id="KW-0472">Membrane</keyword>
<dbReference type="EC" id="2.3.1.275" evidence="10"/>
<feature type="transmembrane region" description="Helical" evidence="10">
    <location>
        <begin position="6"/>
        <end position="27"/>
    </location>
</feature>
<dbReference type="HAMAP" id="MF_01043">
    <property type="entry name" value="PlsY"/>
    <property type="match status" value="1"/>
</dbReference>
<accession>A0A6I0FH44</accession>
<feature type="transmembrane region" description="Helical" evidence="10">
    <location>
        <begin position="109"/>
        <end position="132"/>
    </location>
</feature>
<comment type="function">
    <text evidence="10">Catalyzes the transfer of an acyl group from acyl-phosphate (acyl-PO(4)) to glycerol-3-phosphate (G3P) to form lysophosphatidic acid (LPA). This enzyme utilizes acyl-phosphate as fatty acyl donor, but not acyl-CoA or acyl-ACP.</text>
</comment>
<feature type="transmembrane region" description="Helical" evidence="10">
    <location>
        <begin position="76"/>
        <end position="97"/>
    </location>
</feature>
<comment type="pathway">
    <text evidence="10">Lipid metabolism; phospholipid metabolism.</text>
</comment>
<protein>
    <recommendedName>
        <fullName evidence="10">Glycerol-3-phosphate acyltransferase</fullName>
    </recommendedName>
    <alternativeName>
        <fullName evidence="10">Acyl-PO4 G3P acyltransferase</fullName>
    </alternativeName>
    <alternativeName>
        <fullName evidence="10">Acyl-phosphate--glycerol-3-phosphate acyltransferase</fullName>
    </alternativeName>
    <alternativeName>
        <fullName evidence="10">G3P acyltransferase</fullName>
        <shortName evidence="10">GPAT</shortName>
        <ecNumber evidence="10">2.3.1.275</ecNumber>
    </alternativeName>
    <alternativeName>
        <fullName evidence="10">Lysophosphatidic acid synthase</fullName>
        <shortName evidence="10">LPA synthase</shortName>
    </alternativeName>
</protein>
<evidence type="ECO:0000256" key="9">
    <source>
        <dbReference type="ARBA" id="ARBA00023264"/>
    </source>
</evidence>
<comment type="similarity">
    <text evidence="10">Belongs to the PlsY family.</text>
</comment>
<keyword evidence="6 10" id="KW-0443">Lipid metabolism</keyword>
<keyword evidence="5 10" id="KW-1133">Transmembrane helix</keyword>
<keyword evidence="2 10" id="KW-0444">Lipid biosynthesis</keyword>
<keyword evidence="3 10" id="KW-0808">Transferase</keyword>
<evidence type="ECO:0000313" key="12">
    <source>
        <dbReference type="Proteomes" id="UP000432715"/>
    </source>
</evidence>
<dbReference type="AlphaFoldDB" id="A0A6I0FH44"/>
<name>A0A6I0FH44_9FIRM</name>
<feature type="transmembrane region" description="Helical" evidence="10">
    <location>
        <begin position="48"/>
        <end position="70"/>
    </location>
</feature>
<gene>
    <name evidence="10 11" type="primary">plsY</name>
    <name evidence="11" type="ORF">F8154_01300</name>
</gene>
<comment type="catalytic activity">
    <reaction evidence="10">
        <text>an acyl phosphate + sn-glycerol 3-phosphate = a 1-acyl-sn-glycero-3-phosphate + phosphate</text>
        <dbReference type="Rhea" id="RHEA:34075"/>
        <dbReference type="ChEBI" id="CHEBI:43474"/>
        <dbReference type="ChEBI" id="CHEBI:57597"/>
        <dbReference type="ChEBI" id="CHEBI:57970"/>
        <dbReference type="ChEBI" id="CHEBI:59918"/>
        <dbReference type="EC" id="2.3.1.275"/>
    </reaction>
</comment>
<dbReference type="SMART" id="SM01207">
    <property type="entry name" value="G3P_acyltransf"/>
    <property type="match status" value="1"/>
</dbReference>
<dbReference type="NCBIfam" id="TIGR00023">
    <property type="entry name" value="glycerol-3-phosphate 1-O-acyltransferase PlsY"/>
    <property type="match status" value="1"/>
</dbReference>
<keyword evidence="4 10" id="KW-0812">Transmembrane</keyword>
<dbReference type="UniPathway" id="UPA00085"/>
<evidence type="ECO:0000256" key="1">
    <source>
        <dbReference type="ARBA" id="ARBA00022475"/>
    </source>
</evidence>
<keyword evidence="12" id="KW-1185">Reference proteome</keyword>
<evidence type="ECO:0000313" key="11">
    <source>
        <dbReference type="EMBL" id="KAB3538556.1"/>
    </source>
</evidence>
<sequence length="199" mass="21426">MNYLIWILVAYLLGNFSTSYFVGKIAANIDIRNYGSGNAGSTNVLRTLGLKAGAWAFLGDSLKGVIAVFLGKYYGGVTLMLLCGIAVIIGHNWPFVLRFKGGKGIATSIGVGLFVQPLSALICIIIGVIILFRFKYVSLASITAISLLPFVFIIHGTQYFLFGLALAIMAVYRHRGNIQRLLNGTERKISAGSKTKGGL</sequence>